<organism evidence="1 2">
    <name type="scientific">Halalkalibacter wakoensis JCM 9140</name>
    <dbReference type="NCBI Taxonomy" id="1236970"/>
    <lineage>
        <taxon>Bacteria</taxon>
        <taxon>Bacillati</taxon>
        <taxon>Bacillota</taxon>
        <taxon>Bacilli</taxon>
        <taxon>Bacillales</taxon>
        <taxon>Bacillaceae</taxon>
        <taxon>Halalkalibacter</taxon>
    </lineage>
</organism>
<dbReference type="AlphaFoldDB" id="W4PY51"/>
<comment type="caution">
    <text evidence="1">The sequence shown here is derived from an EMBL/GenBank/DDBJ whole genome shotgun (WGS) entry which is preliminary data.</text>
</comment>
<dbReference type="EMBL" id="BAUT01000001">
    <property type="protein sequence ID" value="GAE24398.1"/>
    <property type="molecule type" value="Genomic_DNA"/>
</dbReference>
<dbReference type="STRING" id="1236970.JCM9140_317"/>
<dbReference type="Proteomes" id="UP000018890">
    <property type="component" value="Unassembled WGS sequence"/>
</dbReference>
<reference evidence="1" key="1">
    <citation type="journal article" date="2014" name="Genome Announc.">
        <title>Draft Genome Sequences of Three Alkaliphilic Bacillus Strains, Bacillus wakoensis JCM 9140T, Bacillus akibai JCM 9157T, and Bacillus hemicellulosilyticus JCM 9152T.</title>
        <authorList>
            <person name="Yuki M."/>
            <person name="Oshima K."/>
            <person name="Suda W."/>
            <person name="Oshida Y."/>
            <person name="Kitamura K."/>
            <person name="Iida T."/>
            <person name="Hattori M."/>
            <person name="Ohkuma M."/>
        </authorList>
    </citation>
    <scope>NUCLEOTIDE SEQUENCE [LARGE SCALE GENOMIC DNA]</scope>
    <source>
        <strain evidence="1">JCM 9140</strain>
    </source>
</reference>
<proteinExistence type="predicted"/>
<dbReference type="Pfam" id="PF22116">
    <property type="entry name" value="DUF6944"/>
    <property type="match status" value="1"/>
</dbReference>
<evidence type="ECO:0000313" key="1">
    <source>
        <dbReference type="EMBL" id="GAE24398.1"/>
    </source>
</evidence>
<protein>
    <submittedName>
        <fullName evidence="1">Uncharacterized protein</fullName>
    </submittedName>
</protein>
<evidence type="ECO:0000313" key="2">
    <source>
        <dbReference type="Proteomes" id="UP000018890"/>
    </source>
</evidence>
<accession>W4PY51</accession>
<dbReference type="InterPro" id="IPR054224">
    <property type="entry name" value="DUF6944"/>
</dbReference>
<gene>
    <name evidence="1" type="ORF">JCM9140_317</name>
</gene>
<name>W4PY51_9BACI</name>
<dbReference type="RefSeq" id="WP_034741261.1">
    <property type="nucleotide sequence ID" value="NZ_BAUT01000001.1"/>
</dbReference>
<dbReference type="OrthoDB" id="2869857at2"/>
<sequence length="181" mass="18665">MKDEEKLLTGAWLDAIGTLISATAEMRALAGLDEINNKLITIGEGLQAVGTLLIGTVTTDDPLNFTGNWIDGAGAATSALAAYIQDVGDENMVDGLRLGILGDVFQSMGASISSLADHLMGEEGYAIGNALQGLGAGLEAIGGVYDLKGREEGQIITTIGAILQALGSNINAVIITRETFQ</sequence>
<keyword evidence="2" id="KW-1185">Reference proteome</keyword>